<gene>
    <name evidence="10" type="ORF">SAY87_021579</name>
</gene>
<dbReference type="AlphaFoldDB" id="A0AAN7JRX4"/>
<feature type="chain" id="PRO_5042940867" evidence="9">
    <location>
        <begin position="30"/>
        <end position="126"/>
    </location>
</feature>
<dbReference type="InterPro" id="IPR033250">
    <property type="entry name" value="CEP"/>
</dbReference>
<proteinExistence type="inferred from homology"/>
<keyword evidence="3" id="KW-0052">Apoplast</keyword>
<keyword evidence="6 9" id="KW-0732">Signal</keyword>
<sequence length="126" mass="13171">MAKVSYKLSIIFTILLLVSLLSVGSVAHARKLLMNFQPNNNEPAFGETTAGGEGGSRAMQHETSTRSLGVTLHVLAMTESTTPGHSPGVGHLTSKTEDFKPTEPGHSPGVGHSIGPEAVTSPGHHH</sequence>
<feature type="region of interest" description="Disordered" evidence="8">
    <location>
        <begin position="79"/>
        <end position="126"/>
    </location>
</feature>
<dbReference type="EMBL" id="JAXIOK010000016">
    <property type="protein sequence ID" value="KAK4752781.1"/>
    <property type="molecule type" value="Genomic_DNA"/>
</dbReference>
<evidence type="ECO:0000256" key="4">
    <source>
        <dbReference type="ARBA" id="ARBA00022525"/>
    </source>
</evidence>
<evidence type="ECO:0000256" key="2">
    <source>
        <dbReference type="ARBA" id="ARBA00008963"/>
    </source>
</evidence>
<evidence type="ECO:0000313" key="10">
    <source>
        <dbReference type="EMBL" id="KAK4752781.1"/>
    </source>
</evidence>
<dbReference type="GO" id="GO:2000280">
    <property type="term" value="P:regulation of root development"/>
    <property type="evidence" value="ECO:0007669"/>
    <property type="project" value="TreeGrafter"/>
</dbReference>
<feature type="signal peptide" evidence="9">
    <location>
        <begin position="1"/>
        <end position="29"/>
    </location>
</feature>
<dbReference type="GO" id="GO:1902025">
    <property type="term" value="P:nitrate import"/>
    <property type="evidence" value="ECO:0007669"/>
    <property type="project" value="TreeGrafter"/>
</dbReference>
<dbReference type="GO" id="GO:0005179">
    <property type="term" value="F:hormone activity"/>
    <property type="evidence" value="ECO:0007669"/>
    <property type="project" value="UniProtKB-KW"/>
</dbReference>
<evidence type="ECO:0000256" key="1">
    <source>
        <dbReference type="ARBA" id="ARBA00004271"/>
    </source>
</evidence>
<evidence type="ECO:0000256" key="6">
    <source>
        <dbReference type="ARBA" id="ARBA00022729"/>
    </source>
</evidence>
<feature type="compositionally biased region" description="Basic and acidic residues" evidence="8">
    <location>
        <begin position="94"/>
        <end position="103"/>
    </location>
</feature>
<name>A0AAN7JRX4_9MYRT</name>
<evidence type="ECO:0000256" key="7">
    <source>
        <dbReference type="ARBA" id="ARBA00023278"/>
    </source>
</evidence>
<keyword evidence="4" id="KW-0964">Secreted</keyword>
<dbReference type="PANTHER" id="PTHR33348">
    <property type="entry name" value="PRECURSOR OF CEP5"/>
    <property type="match status" value="1"/>
</dbReference>
<organism evidence="10 11">
    <name type="scientific">Trapa incisa</name>
    <dbReference type="NCBI Taxonomy" id="236973"/>
    <lineage>
        <taxon>Eukaryota</taxon>
        <taxon>Viridiplantae</taxon>
        <taxon>Streptophyta</taxon>
        <taxon>Embryophyta</taxon>
        <taxon>Tracheophyta</taxon>
        <taxon>Spermatophyta</taxon>
        <taxon>Magnoliopsida</taxon>
        <taxon>eudicotyledons</taxon>
        <taxon>Gunneridae</taxon>
        <taxon>Pentapetalae</taxon>
        <taxon>rosids</taxon>
        <taxon>malvids</taxon>
        <taxon>Myrtales</taxon>
        <taxon>Lythraceae</taxon>
        <taxon>Trapa</taxon>
    </lineage>
</organism>
<evidence type="ECO:0000313" key="11">
    <source>
        <dbReference type="Proteomes" id="UP001345219"/>
    </source>
</evidence>
<protein>
    <submittedName>
        <fullName evidence="10">Uncharacterized protein</fullName>
    </submittedName>
</protein>
<dbReference type="GO" id="GO:0048364">
    <property type="term" value="P:root development"/>
    <property type="evidence" value="ECO:0007669"/>
    <property type="project" value="InterPro"/>
</dbReference>
<dbReference type="GO" id="GO:1901371">
    <property type="term" value="P:regulation of leaf morphogenesis"/>
    <property type="evidence" value="ECO:0007669"/>
    <property type="project" value="TreeGrafter"/>
</dbReference>
<evidence type="ECO:0000256" key="5">
    <source>
        <dbReference type="ARBA" id="ARBA00022702"/>
    </source>
</evidence>
<evidence type="ECO:0000256" key="3">
    <source>
        <dbReference type="ARBA" id="ARBA00022523"/>
    </source>
</evidence>
<comment type="similarity">
    <text evidence="2">Belongs to the C-terminally encoded plant signaling peptide (CEP) family.</text>
</comment>
<dbReference type="Proteomes" id="UP001345219">
    <property type="component" value="Chromosome 16"/>
</dbReference>
<keyword evidence="7" id="KW-0379">Hydroxylation</keyword>
<keyword evidence="11" id="KW-1185">Reference proteome</keyword>
<dbReference type="GO" id="GO:0006995">
    <property type="term" value="P:cellular response to nitrogen starvation"/>
    <property type="evidence" value="ECO:0007669"/>
    <property type="project" value="UniProtKB-ARBA"/>
</dbReference>
<dbReference type="PANTHER" id="PTHR33348:SF3">
    <property type="entry name" value="PRECURSOR OF CEP1"/>
    <property type="match status" value="1"/>
</dbReference>
<comment type="subcellular location">
    <subcellularLocation>
        <location evidence="1">Secreted</location>
        <location evidence="1">Extracellular space</location>
        <location evidence="1">Apoplast</location>
    </subcellularLocation>
</comment>
<dbReference type="GO" id="GO:0048046">
    <property type="term" value="C:apoplast"/>
    <property type="evidence" value="ECO:0007669"/>
    <property type="project" value="UniProtKB-SubCell"/>
</dbReference>
<keyword evidence="5" id="KW-0372">Hormone</keyword>
<evidence type="ECO:0000256" key="9">
    <source>
        <dbReference type="SAM" id="SignalP"/>
    </source>
</evidence>
<evidence type="ECO:0000256" key="8">
    <source>
        <dbReference type="SAM" id="MobiDB-lite"/>
    </source>
</evidence>
<accession>A0AAN7JRX4</accession>
<reference evidence="10 11" key="1">
    <citation type="journal article" date="2023" name="Hortic Res">
        <title>Pangenome of water caltrop reveals structural variations and asymmetric subgenome divergence after allopolyploidization.</title>
        <authorList>
            <person name="Zhang X."/>
            <person name="Chen Y."/>
            <person name="Wang L."/>
            <person name="Yuan Y."/>
            <person name="Fang M."/>
            <person name="Shi L."/>
            <person name="Lu R."/>
            <person name="Comes H.P."/>
            <person name="Ma Y."/>
            <person name="Chen Y."/>
            <person name="Huang G."/>
            <person name="Zhou Y."/>
            <person name="Zheng Z."/>
            <person name="Qiu Y."/>
        </authorList>
    </citation>
    <scope>NUCLEOTIDE SEQUENCE [LARGE SCALE GENOMIC DNA]</scope>
    <source>
        <tissue evidence="10">Roots</tissue>
    </source>
</reference>
<comment type="caution">
    <text evidence="10">The sequence shown here is derived from an EMBL/GenBank/DDBJ whole genome shotgun (WGS) entry which is preliminary data.</text>
</comment>